<keyword evidence="4 6" id="KW-0653">Protein transport</keyword>
<evidence type="ECO:0000313" key="9">
    <source>
        <dbReference type="EMBL" id="KAK8886152.1"/>
    </source>
</evidence>
<keyword evidence="3 6" id="KW-0813">Transport</keyword>
<protein>
    <recommendedName>
        <fullName evidence="6">AP complex subunit beta</fullName>
    </recommendedName>
</protein>
<keyword evidence="5 6" id="KW-0472">Membrane</keyword>
<evidence type="ECO:0000313" key="10">
    <source>
        <dbReference type="Proteomes" id="UP001470230"/>
    </source>
</evidence>
<sequence length="728" mass="81553">MSNPLPYNLQWAQSDLDKALTKNDPVAIRAGLQEVLTQLSWGVDVSPLLGVIVMATETHDIPCKRMVYTIMTSIARKDPDMSILITNTLLKDCASVNPIVRGMALRAICDIEVTTIQDELPKIVAVGLTDTNPYVRRMAILATIHLHRVAPQSIEEKGITTRLFELLRDRDPQIICNSLFALSAILSDNGGISFDMNLIHHLVNSLPKFSEWAQSEAMQVISQYHPANDRERFDLMNIVDQFLQSSSSAVLTATVKILLTLTNDRADLQRQVVGRVLPKFITHIHSSCPEEQYSLLKHLIVLARRFPTVFKQSIPHFFVNFSDNPDVARAKFELLEIITDDFFSREVIETTARYVLLEKPFTIEYGIKLMRDLALRLPSSIQTIVLKMKLFFDMKRHNLVNQCLIILPDLMRRLPLSISEFISLLPGEPPSELNGPALGAYAWILGEYGDRIADSVYCLEHLMLKSWGAKDKSESTSASASNPMLPSAHDEQSMMKICLMTALAKLLFVTPGEARPVLAAVLALGVKDSHPGVRSKALFLYNLLKTDLDAARSALMTTKQSMEPFVEDADSENIDMVFDEFNTFSVCYEQPQIEWNKGPEEIDLSVEEEEEEDQNEHKLEDLQQISPEDFQALWTTEGIASIEDSISLGFEIDIQMFVDALVNANVGVMASGKTDDGGSKIFAYGYIDGNISLIECVEKGGEMSFTIKAETTEIAEAFKDFWLGIFNE</sequence>
<evidence type="ECO:0000259" key="8">
    <source>
        <dbReference type="Pfam" id="PF09066"/>
    </source>
</evidence>
<dbReference type="InterPro" id="IPR002553">
    <property type="entry name" value="Clathrin/coatomer_adapt-like_N"/>
</dbReference>
<dbReference type="Proteomes" id="UP001470230">
    <property type="component" value="Unassembled WGS sequence"/>
</dbReference>
<dbReference type="EMBL" id="JAPFFF010000007">
    <property type="protein sequence ID" value="KAK8886152.1"/>
    <property type="molecule type" value="Genomic_DNA"/>
</dbReference>
<evidence type="ECO:0000259" key="7">
    <source>
        <dbReference type="Pfam" id="PF01602"/>
    </source>
</evidence>
<feature type="domain" description="Clathrin/coatomer adaptor adaptin-like N-terminal" evidence="7">
    <location>
        <begin position="13"/>
        <end position="546"/>
    </location>
</feature>
<dbReference type="PANTHER" id="PTHR11134">
    <property type="entry name" value="ADAPTOR COMPLEX SUBUNIT BETA FAMILY MEMBER"/>
    <property type="match status" value="1"/>
</dbReference>
<dbReference type="InterPro" id="IPR012295">
    <property type="entry name" value="TBP_dom_sf"/>
</dbReference>
<gene>
    <name evidence="9" type="ORF">M9Y10_041612</name>
</gene>
<comment type="similarity">
    <text evidence="2 6">Belongs to the adaptor complexes large subunit family.</text>
</comment>
<comment type="subcellular location">
    <subcellularLocation>
        <location evidence="1">Endomembrane system</location>
    </subcellularLocation>
</comment>
<name>A0ABR2K5G0_9EUKA</name>
<dbReference type="Pfam" id="PF01602">
    <property type="entry name" value="Adaptin_N"/>
    <property type="match status" value="1"/>
</dbReference>
<dbReference type="InterPro" id="IPR016024">
    <property type="entry name" value="ARM-type_fold"/>
</dbReference>
<evidence type="ECO:0000256" key="3">
    <source>
        <dbReference type="ARBA" id="ARBA00022448"/>
    </source>
</evidence>
<evidence type="ECO:0000256" key="5">
    <source>
        <dbReference type="ARBA" id="ARBA00023136"/>
    </source>
</evidence>
<dbReference type="InterPro" id="IPR015151">
    <property type="entry name" value="B-adaptin_app_sub_C"/>
</dbReference>
<feature type="domain" description="Beta-adaptin appendage C-terminal subdomain" evidence="8">
    <location>
        <begin position="624"/>
        <end position="722"/>
    </location>
</feature>
<dbReference type="Gene3D" id="3.30.310.10">
    <property type="entry name" value="TATA-Binding Protein"/>
    <property type="match status" value="1"/>
</dbReference>
<dbReference type="Pfam" id="PF09066">
    <property type="entry name" value="B2-adapt-app_C"/>
    <property type="match status" value="1"/>
</dbReference>
<reference evidence="9 10" key="1">
    <citation type="submission" date="2024-04" db="EMBL/GenBank/DDBJ databases">
        <title>Tritrichomonas musculus Genome.</title>
        <authorList>
            <person name="Alves-Ferreira E."/>
            <person name="Grigg M."/>
            <person name="Lorenzi H."/>
            <person name="Galac M."/>
        </authorList>
    </citation>
    <scope>NUCLEOTIDE SEQUENCE [LARGE SCALE GENOMIC DNA]</scope>
    <source>
        <strain evidence="9 10">EAF2021</strain>
    </source>
</reference>
<evidence type="ECO:0000256" key="1">
    <source>
        <dbReference type="ARBA" id="ARBA00004308"/>
    </source>
</evidence>
<dbReference type="SUPFAM" id="SSF48371">
    <property type="entry name" value="ARM repeat"/>
    <property type="match status" value="1"/>
</dbReference>
<proteinExistence type="inferred from homology"/>
<comment type="caution">
    <text evidence="9">The sequence shown here is derived from an EMBL/GenBank/DDBJ whole genome shotgun (WGS) entry which is preliminary data.</text>
</comment>
<keyword evidence="10" id="KW-1185">Reference proteome</keyword>
<evidence type="ECO:0000256" key="2">
    <source>
        <dbReference type="ARBA" id="ARBA00006613"/>
    </source>
</evidence>
<dbReference type="InterPro" id="IPR011989">
    <property type="entry name" value="ARM-like"/>
</dbReference>
<dbReference type="InterPro" id="IPR016342">
    <property type="entry name" value="AP_complex_bsu_1_2_4"/>
</dbReference>
<organism evidence="9 10">
    <name type="scientific">Tritrichomonas musculus</name>
    <dbReference type="NCBI Taxonomy" id="1915356"/>
    <lineage>
        <taxon>Eukaryota</taxon>
        <taxon>Metamonada</taxon>
        <taxon>Parabasalia</taxon>
        <taxon>Tritrichomonadida</taxon>
        <taxon>Tritrichomonadidae</taxon>
        <taxon>Tritrichomonas</taxon>
    </lineage>
</organism>
<dbReference type="InterPro" id="IPR026739">
    <property type="entry name" value="AP_beta"/>
</dbReference>
<dbReference type="PIRSF" id="PIRSF002291">
    <property type="entry name" value="AP_complex_beta"/>
    <property type="match status" value="1"/>
</dbReference>
<evidence type="ECO:0000256" key="4">
    <source>
        <dbReference type="ARBA" id="ARBA00022927"/>
    </source>
</evidence>
<dbReference type="Gene3D" id="1.25.10.10">
    <property type="entry name" value="Leucine-rich Repeat Variant"/>
    <property type="match status" value="1"/>
</dbReference>
<accession>A0ABR2K5G0</accession>
<evidence type="ECO:0000256" key="6">
    <source>
        <dbReference type="PIRNR" id="PIRNR002291"/>
    </source>
</evidence>